<evidence type="ECO:0000256" key="1">
    <source>
        <dbReference type="ARBA" id="ARBA00000213"/>
    </source>
</evidence>
<evidence type="ECO:0000256" key="7">
    <source>
        <dbReference type="ARBA" id="ARBA00030003"/>
    </source>
</evidence>
<evidence type="ECO:0000313" key="12">
    <source>
        <dbReference type="EMBL" id="PUV24628.1"/>
    </source>
</evidence>
<dbReference type="Proteomes" id="UP000250831">
    <property type="component" value="Unassembled WGS sequence"/>
</dbReference>
<dbReference type="SUPFAM" id="SSF56712">
    <property type="entry name" value="Prokaryotic type I DNA topoisomerase"/>
    <property type="match status" value="1"/>
</dbReference>
<evidence type="ECO:0000256" key="6">
    <source>
        <dbReference type="ARBA" id="ARBA00023235"/>
    </source>
</evidence>
<keyword evidence="5" id="KW-0238">DNA-binding</keyword>
<dbReference type="GO" id="GO:0003917">
    <property type="term" value="F:DNA topoisomerase type I (single strand cut, ATP-independent) activity"/>
    <property type="evidence" value="ECO:0007669"/>
    <property type="project" value="UniProtKB-EC"/>
</dbReference>
<dbReference type="InterPro" id="IPR006171">
    <property type="entry name" value="TOPRIM_dom"/>
</dbReference>
<comment type="caution">
    <text evidence="12">The sequence shown here is derived from an EMBL/GenBank/DDBJ whole genome shotgun (WGS) entry which is preliminary data.</text>
</comment>
<reference evidence="12 13" key="1">
    <citation type="submission" date="2018-04" db="EMBL/GenBank/DDBJ databases">
        <title>Sphingobacterium sp. M46 Genome.</title>
        <authorList>
            <person name="Cheng J."/>
            <person name="Li Y."/>
        </authorList>
    </citation>
    <scope>NUCLEOTIDE SEQUENCE [LARGE SCALE GENOMIC DNA]</scope>
    <source>
        <strain evidence="12 13">M46</strain>
    </source>
</reference>
<dbReference type="InterPro" id="IPR013826">
    <property type="entry name" value="Topo_IA_cen_sub3"/>
</dbReference>
<evidence type="ECO:0000256" key="5">
    <source>
        <dbReference type="ARBA" id="ARBA00023125"/>
    </source>
</evidence>
<dbReference type="InterPro" id="IPR013497">
    <property type="entry name" value="Topo_IA_cen"/>
</dbReference>
<gene>
    <name evidence="12" type="ORF">DCO56_14010</name>
</gene>
<dbReference type="GO" id="GO:0006310">
    <property type="term" value="P:DNA recombination"/>
    <property type="evidence" value="ECO:0007669"/>
    <property type="project" value="TreeGrafter"/>
</dbReference>
<dbReference type="PROSITE" id="PS52039">
    <property type="entry name" value="TOPO_IA_2"/>
    <property type="match status" value="1"/>
</dbReference>
<evidence type="ECO:0000256" key="10">
    <source>
        <dbReference type="ARBA" id="ARBA00032877"/>
    </source>
</evidence>
<accession>A0A363NV83</accession>
<dbReference type="InterPro" id="IPR034144">
    <property type="entry name" value="TOPRIM_TopoIII"/>
</dbReference>
<dbReference type="Gene3D" id="2.70.20.10">
    <property type="entry name" value="Topoisomerase I, domain 3"/>
    <property type="match status" value="1"/>
</dbReference>
<dbReference type="CDD" id="cd00186">
    <property type="entry name" value="TOP1Ac"/>
    <property type="match status" value="1"/>
</dbReference>
<dbReference type="SMART" id="SM00436">
    <property type="entry name" value="TOP1Bc"/>
    <property type="match status" value="1"/>
</dbReference>
<dbReference type="Pfam" id="PF13342">
    <property type="entry name" value="Toprim_Crpt"/>
    <property type="match status" value="1"/>
</dbReference>
<evidence type="ECO:0000256" key="3">
    <source>
        <dbReference type="ARBA" id="ARBA00012891"/>
    </source>
</evidence>
<dbReference type="InterPro" id="IPR025589">
    <property type="entry name" value="Toprim_C_rpt"/>
</dbReference>
<dbReference type="OrthoDB" id="9803554at2"/>
<dbReference type="GO" id="GO:0006265">
    <property type="term" value="P:DNA topological change"/>
    <property type="evidence" value="ECO:0007669"/>
    <property type="project" value="InterPro"/>
</dbReference>
<protein>
    <recommendedName>
        <fullName evidence="3">DNA topoisomerase</fullName>
        <ecNumber evidence="3">5.6.2.1</ecNumber>
    </recommendedName>
    <alternativeName>
        <fullName evidence="10">Omega-protein</fullName>
    </alternativeName>
    <alternativeName>
        <fullName evidence="9">Relaxing enzyme</fullName>
    </alternativeName>
    <alternativeName>
        <fullName evidence="7">Swivelase</fullName>
    </alternativeName>
    <alternativeName>
        <fullName evidence="8">Untwisting enzyme</fullName>
    </alternativeName>
</protein>
<evidence type="ECO:0000256" key="4">
    <source>
        <dbReference type="ARBA" id="ARBA00023029"/>
    </source>
</evidence>
<dbReference type="InterPro" id="IPR003602">
    <property type="entry name" value="Topo_IA_DNA-bd_dom"/>
</dbReference>
<dbReference type="Gene3D" id="1.10.460.10">
    <property type="entry name" value="Topoisomerase I, domain 2"/>
    <property type="match status" value="1"/>
</dbReference>
<keyword evidence="13" id="KW-1185">Reference proteome</keyword>
<dbReference type="PANTHER" id="PTHR11390:SF21">
    <property type="entry name" value="DNA TOPOISOMERASE 3-ALPHA"/>
    <property type="match status" value="1"/>
</dbReference>
<proteinExistence type="inferred from homology"/>
<dbReference type="Gene3D" id="3.40.50.140">
    <property type="match status" value="1"/>
</dbReference>
<dbReference type="InterPro" id="IPR013825">
    <property type="entry name" value="Topo_IA_cen_sub2"/>
</dbReference>
<comment type="catalytic activity">
    <reaction evidence="1">
        <text>ATP-independent breakage of single-stranded DNA, followed by passage and rejoining.</text>
        <dbReference type="EC" id="5.6.2.1"/>
    </reaction>
</comment>
<sequence length="694" mass="78534">MKAILAEKPSVASELARIVGARERKDGYFVGGGYMVTWAFGHLVGLAMPEDYGVKGFVKESLPIIPDFFQLIGRRVKSGKGYIDDEGSKRQLKTIAYVFDQCDSIIVATDAGREGEVIFRYIYEYLNCTKPFDRLWISSLTEKAIIAGFENLKKGSDFDGLFNAGRARSEADWLVGINATQALTIAMGDGLFSLGRVQTPTLALICKRFLENKAFEIKNYFQIELWHLKEGVSFKSLSVDRWEEEGKADAAVRSIDRHGTVEVAGIEKKQSTLQAPLLFDLTGLQKEANKKLGYSAEKTLEIAQWLYEKKFITYPRTGSKYIPEDVWSEIPALIQTLKARETCREAVEKVKWERYNKHIVNDLKVTDHHGICITENIPSVLGPHENALYDMIANRFLESISPACYREITEVKLTVLHYEFALKSINITSAGWKLIAGNFEEEGEHMIIDLPHLEKGAQLRVDNIKVLAKKTKPPALFTEADLLATMENVGNSITNNDERKALKSIGIGTPATRASVIETLFDRQYITRDKKTILPTEKGLLVHQIVGNKMIADAVMTAQWEIAFEKIENNEMESSIFKDEVENMVKEITMELLEVSAMSKTNVDLLCPRCNKKAYLREKVVQCIDDHCGWIFFRNVCGVHLSYKDIEVLLSKKRSPLIRNMVSQKGKHFGAYIVLTGDGSTVFEFEQKQRRKYK</sequence>
<dbReference type="PRINTS" id="PR00417">
    <property type="entry name" value="PRTPISMRASEI"/>
</dbReference>
<organism evidence="12 13">
    <name type="scientific">Sphingobacterium athyrii</name>
    <dbReference type="NCBI Taxonomy" id="2152717"/>
    <lineage>
        <taxon>Bacteria</taxon>
        <taxon>Pseudomonadati</taxon>
        <taxon>Bacteroidota</taxon>
        <taxon>Sphingobacteriia</taxon>
        <taxon>Sphingobacteriales</taxon>
        <taxon>Sphingobacteriaceae</taxon>
        <taxon>Sphingobacterium</taxon>
    </lineage>
</organism>
<evidence type="ECO:0000313" key="13">
    <source>
        <dbReference type="Proteomes" id="UP000250831"/>
    </source>
</evidence>
<dbReference type="InterPro" id="IPR023405">
    <property type="entry name" value="Topo_IA_core_domain"/>
</dbReference>
<dbReference type="GO" id="GO:0003677">
    <property type="term" value="F:DNA binding"/>
    <property type="evidence" value="ECO:0007669"/>
    <property type="project" value="UniProtKB-KW"/>
</dbReference>
<dbReference type="GO" id="GO:0043597">
    <property type="term" value="C:cytoplasmic replication fork"/>
    <property type="evidence" value="ECO:0007669"/>
    <property type="project" value="TreeGrafter"/>
</dbReference>
<dbReference type="SMART" id="SM00437">
    <property type="entry name" value="TOP1Ac"/>
    <property type="match status" value="1"/>
</dbReference>
<dbReference type="CDD" id="cd03362">
    <property type="entry name" value="TOPRIM_TopoIA_TopoIII"/>
    <property type="match status" value="1"/>
</dbReference>
<dbReference type="InterPro" id="IPR013824">
    <property type="entry name" value="Topo_IA_cen_sub1"/>
</dbReference>
<dbReference type="EMBL" id="QCXX01000003">
    <property type="protein sequence ID" value="PUV24628.1"/>
    <property type="molecule type" value="Genomic_DNA"/>
</dbReference>
<feature type="domain" description="Topo IA-type catalytic" evidence="11">
    <location>
        <begin position="158"/>
        <end position="589"/>
    </location>
</feature>
<dbReference type="GO" id="GO:0006281">
    <property type="term" value="P:DNA repair"/>
    <property type="evidence" value="ECO:0007669"/>
    <property type="project" value="TreeGrafter"/>
</dbReference>
<evidence type="ECO:0000256" key="9">
    <source>
        <dbReference type="ARBA" id="ARBA00032235"/>
    </source>
</evidence>
<dbReference type="Pfam" id="PF01131">
    <property type="entry name" value="Topoisom_bac"/>
    <property type="match status" value="1"/>
</dbReference>
<dbReference type="AlphaFoldDB" id="A0A363NV83"/>
<dbReference type="Gene3D" id="1.10.290.10">
    <property type="entry name" value="Topoisomerase I, domain 4"/>
    <property type="match status" value="1"/>
</dbReference>
<comment type="similarity">
    <text evidence="2">Belongs to the type IA topoisomerase family.</text>
</comment>
<dbReference type="Pfam" id="PF01751">
    <property type="entry name" value="Toprim"/>
    <property type="match status" value="1"/>
</dbReference>
<evidence type="ECO:0000256" key="8">
    <source>
        <dbReference type="ARBA" id="ARBA00031985"/>
    </source>
</evidence>
<dbReference type="RefSeq" id="WP_108634553.1">
    <property type="nucleotide sequence ID" value="NZ_QCXX01000003.1"/>
</dbReference>
<dbReference type="InterPro" id="IPR003601">
    <property type="entry name" value="Topo_IA_2"/>
</dbReference>
<dbReference type="SMART" id="SM00493">
    <property type="entry name" value="TOPRIM"/>
    <property type="match status" value="1"/>
</dbReference>
<keyword evidence="6 12" id="KW-0413">Isomerase</keyword>
<evidence type="ECO:0000259" key="11">
    <source>
        <dbReference type="PROSITE" id="PS52039"/>
    </source>
</evidence>
<evidence type="ECO:0000256" key="2">
    <source>
        <dbReference type="ARBA" id="ARBA00009446"/>
    </source>
</evidence>
<dbReference type="InterPro" id="IPR000380">
    <property type="entry name" value="Topo_IA"/>
</dbReference>
<keyword evidence="4" id="KW-0799">Topoisomerase</keyword>
<dbReference type="PANTHER" id="PTHR11390">
    <property type="entry name" value="PROKARYOTIC DNA TOPOISOMERASE"/>
    <property type="match status" value="1"/>
</dbReference>
<dbReference type="EC" id="5.6.2.1" evidence="3"/>
<name>A0A363NV83_9SPHI</name>